<dbReference type="Gene3D" id="3.40.50.300">
    <property type="entry name" value="P-loop containing nucleotide triphosphate hydrolases"/>
    <property type="match status" value="1"/>
</dbReference>
<evidence type="ECO:0000256" key="2">
    <source>
        <dbReference type="ARBA" id="ARBA00022448"/>
    </source>
</evidence>
<dbReference type="PANTHER" id="PTHR43335">
    <property type="entry name" value="ABC TRANSPORTER, ATP-BINDING PROTEIN"/>
    <property type="match status" value="1"/>
</dbReference>
<dbReference type="EMBL" id="SZWF01000006">
    <property type="protein sequence ID" value="KAA9394461.1"/>
    <property type="molecule type" value="Genomic_DNA"/>
</dbReference>
<dbReference type="InterPro" id="IPR003439">
    <property type="entry name" value="ABC_transporter-like_ATP-bd"/>
</dbReference>
<dbReference type="Proteomes" id="UP000325957">
    <property type="component" value="Unassembled WGS sequence"/>
</dbReference>
<evidence type="ECO:0000256" key="1">
    <source>
        <dbReference type="ARBA" id="ARBA00005417"/>
    </source>
</evidence>
<dbReference type="PROSITE" id="PS50893">
    <property type="entry name" value="ABC_TRANSPORTER_2"/>
    <property type="match status" value="1"/>
</dbReference>
<dbReference type="InterPro" id="IPR017871">
    <property type="entry name" value="ABC_transporter-like_CS"/>
</dbReference>
<keyword evidence="3" id="KW-0547">Nucleotide-binding</keyword>
<keyword evidence="7" id="KW-1185">Reference proteome</keyword>
<dbReference type="SMART" id="SM00382">
    <property type="entry name" value="AAA"/>
    <property type="match status" value="1"/>
</dbReference>
<evidence type="ECO:0000259" key="5">
    <source>
        <dbReference type="PROSITE" id="PS50893"/>
    </source>
</evidence>
<dbReference type="PROSITE" id="PS00211">
    <property type="entry name" value="ABC_TRANSPORTER_1"/>
    <property type="match status" value="1"/>
</dbReference>
<dbReference type="SUPFAM" id="SSF52540">
    <property type="entry name" value="P-loop containing nucleoside triphosphate hydrolases"/>
    <property type="match status" value="1"/>
</dbReference>
<comment type="caution">
    <text evidence="6">The sequence shown here is derived from an EMBL/GenBank/DDBJ whole genome shotgun (WGS) entry which is preliminary data.</text>
</comment>
<dbReference type="Pfam" id="PF00005">
    <property type="entry name" value="ABC_tran"/>
    <property type="match status" value="1"/>
</dbReference>
<dbReference type="InterPro" id="IPR003593">
    <property type="entry name" value="AAA+_ATPase"/>
</dbReference>
<dbReference type="AlphaFoldDB" id="A0A5J5L0K8"/>
<dbReference type="GO" id="GO:0016887">
    <property type="term" value="F:ATP hydrolysis activity"/>
    <property type="evidence" value="ECO:0007669"/>
    <property type="project" value="InterPro"/>
</dbReference>
<dbReference type="InterPro" id="IPR027417">
    <property type="entry name" value="P-loop_NTPase"/>
</dbReference>
<feature type="domain" description="ABC transporter" evidence="5">
    <location>
        <begin position="5"/>
        <end position="229"/>
    </location>
</feature>
<evidence type="ECO:0000256" key="4">
    <source>
        <dbReference type="ARBA" id="ARBA00022840"/>
    </source>
</evidence>
<organism evidence="6 7">
    <name type="scientific">Kocuria coralli</name>
    <dbReference type="NCBI Taxonomy" id="1461025"/>
    <lineage>
        <taxon>Bacteria</taxon>
        <taxon>Bacillati</taxon>
        <taxon>Actinomycetota</taxon>
        <taxon>Actinomycetes</taxon>
        <taxon>Micrococcales</taxon>
        <taxon>Micrococcaceae</taxon>
        <taxon>Kocuria</taxon>
    </lineage>
</organism>
<accession>A0A5J5L0K8</accession>
<gene>
    <name evidence="6" type="ORF">FCK90_06460</name>
</gene>
<protein>
    <submittedName>
        <fullName evidence="6">ABC transporter ATP-binding protein</fullName>
    </submittedName>
</protein>
<dbReference type="OrthoDB" id="6198786at2"/>
<sequence length="231" mass="24502">MPGSPALLDVTALSCGFMGHAVCGEVTVTIASGEVLGIVGWNGAGKSTVLRTVAGRQDALSGSVRFRGEPRQEESARWRRAVSAVFDDDAWFPGLTVREHLHLVAAGHGLAAPDRSVDQELAFFGLEAAAKAFPETLSSGQRRRLLLAAAFLRPADLMLLDEPEQRLDPAMVARLGERIVAAADEGMAAVVVTHDPQFLTRVAGRCLVIDDDVDELTPARAAALITGRPAE</sequence>
<dbReference type="RefSeq" id="WP_158033484.1">
    <property type="nucleotide sequence ID" value="NZ_ML708615.1"/>
</dbReference>
<evidence type="ECO:0000256" key="3">
    <source>
        <dbReference type="ARBA" id="ARBA00022741"/>
    </source>
</evidence>
<dbReference type="PANTHER" id="PTHR43335:SF4">
    <property type="entry name" value="ABC TRANSPORTER, ATP-BINDING PROTEIN"/>
    <property type="match status" value="1"/>
</dbReference>
<evidence type="ECO:0000313" key="6">
    <source>
        <dbReference type="EMBL" id="KAA9394461.1"/>
    </source>
</evidence>
<proteinExistence type="inferred from homology"/>
<keyword evidence="4 6" id="KW-0067">ATP-binding</keyword>
<reference evidence="6 7" key="1">
    <citation type="submission" date="2019-05" db="EMBL/GenBank/DDBJ databases">
        <title>Kocuria coralli sp. nov., a novel actinobacterium isolated from coral reef seawater.</title>
        <authorList>
            <person name="Li J."/>
        </authorList>
    </citation>
    <scope>NUCLEOTIDE SEQUENCE [LARGE SCALE GENOMIC DNA]</scope>
    <source>
        <strain evidence="6 7">SCSIO 13007</strain>
    </source>
</reference>
<comment type="similarity">
    <text evidence="1">Belongs to the ABC transporter superfamily.</text>
</comment>
<dbReference type="GO" id="GO:0005524">
    <property type="term" value="F:ATP binding"/>
    <property type="evidence" value="ECO:0007669"/>
    <property type="project" value="UniProtKB-KW"/>
</dbReference>
<name>A0A5J5L0K8_9MICC</name>
<evidence type="ECO:0000313" key="7">
    <source>
        <dbReference type="Proteomes" id="UP000325957"/>
    </source>
</evidence>
<keyword evidence="2" id="KW-0813">Transport</keyword>